<keyword evidence="2" id="KW-1185">Reference proteome</keyword>
<dbReference type="AlphaFoldDB" id="A0A7Z9DZY8"/>
<name>A0A7Z9DZY8_9CYAN</name>
<dbReference type="Proteomes" id="UP000182190">
    <property type="component" value="Unassembled WGS sequence"/>
</dbReference>
<accession>A0A7Z9DZY8</accession>
<dbReference type="EMBL" id="CZCS02000193">
    <property type="protein sequence ID" value="VXD20594.1"/>
    <property type="molecule type" value="Genomic_DNA"/>
</dbReference>
<proteinExistence type="predicted"/>
<sequence length="38" mass="4500">MKALSPKFRLGKNARFVYKNLHIVTFCLNKTPEFPGFW</sequence>
<gene>
    <name evidence="1" type="ORF">PL9631_520026</name>
</gene>
<reference evidence="1" key="1">
    <citation type="submission" date="2019-10" db="EMBL/GenBank/DDBJ databases">
        <authorList>
            <consortium name="Genoscope - CEA"/>
            <person name="William W."/>
        </authorList>
    </citation>
    <scope>NUCLEOTIDE SEQUENCE [LARGE SCALE GENOMIC DNA]</scope>
    <source>
        <strain evidence="1">BBR_PRJEB10994</strain>
    </source>
</reference>
<evidence type="ECO:0000313" key="1">
    <source>
        <dbReference type="EMBL" id="VXD20594.1"/>
    </source>
</evidence>
<protein>
    <submittedName>
        <fullName evidence="1">Uncharacterized protein</fullName>
    </submittedName>
</protein>
<evidence type="ECO:0000313" key="2">
    <source>
        <dbReference type="Proteomes" id="UP000182190"/>
    </source>
</evidence>
<comment type="caution">
    <text evidence="1">The sequence shown here is derived from an EMBL/GenBank/DDBJ whole genome shotgun (WGS) entry which is preliminary data.</text>
</comment>
<organism evidence="1 2">
    <name type="scientific">Planktothrix paucivesiculata PCC 9631</name>
    <dbReference type="NCBI Taxonomy" id="671071"/>
    <lineage>
        <taxon>Bacteria</taxon>
        <taxon>Bacillati</taxon>
        <taxon>Cyanobacteriota</taxon>
        <taxon>Cyanophyceae</taxon>
        <taxon>Oscillatoriophycideae</taxon>
        <taxon>Oscillatoriales</taxon>
        <taxon>Microcoleaceae</taxon>
        <taxon>Planktothrix</taxon>
    </lineage>
</organism>